<dbReference type="Proteomes" id="UP001246858">
    <property type="component" value="Unassembled WGS sequence"/>
</dbReference>
<organism evidence="1 2">
    <name type="scientific">Pedobacter africanus</name>
    <dbReference type="NCBI Taxonomy" id="151894"/>
    <lineage>
        <taxon>Bacteria</taxon>
        <taxon>Pseudomonadati</taxon>
        <taxon>Bacteroidota</taxon>
        <taxon>Sphingobacteriia</taxon>
        <taxon>Sphingobacteriales</taxon>
        <taxon>Sphingobacteriaceae</taxon>
        <taxon>Pedobacter</taxon>
    </lineage>
</organism>
<keyword evidence="2" id="KW-1185">Reference proteome</keyword>
<accession>A0ACC6KWF8</accession>
<sequence>MKIIFKIAKNEVRNLFYSPVAWFLVIVFLVQCAIFYADPLVGLANAQDSLLKNSPKFRDFGKSLTRLIFLNPDGIFANALQNLFLFIPLLTMGILSREINNGTIKLLYSSPIRIREIVLGKYLALMIYNLVLVGVLGVFMISAAFQIRLVDYGILLSATLGFYLLVCTYAAIGLFMSSLSSYQVISAIATFMVVFLLGYVGNVWQKYDFVRDLTYFLSISGRTVKMLVGLITSKDVIYFLVVIYMFLGFTLFKLKEGREVKPWAVKALRYLAIIVSGLLIGYVSSRPALTGYWDITAGKTNTLHPRTQKILKALDENAPLEVTMYTNLLGNGAARGFPEARNPYLASLWEPFFRFKPDIQLKYVYYYDYDGSFNNNMYFKFYPGKTVKQIAGIMAQISDVDSAMFMPPEEVSKMIDPKAENGRLFLQMKYKGRKINLRTFEDDVFWPDESQIDDALKRLIAEKAPKIYFLSGNLERSIYKTGEREYSTISTEKRNRISLINHAFDVDTLSLERHNIPEDIAALVIADPKVILGELTLAKIRQYIDKGGNLMICGEPGKQYVLNPLLKQLGVQLMKGTLVELSKNETPDKVIPYITEAAASLAEENNLLALKDAIRRKDTEDDSLKIYMPGVTGLSYAAQGGFTISPILKTTAQKTWLKAGTLVLDSVPPVFSVAEGDSKEPSFVTGIQLTRQVNNKQQRIIVCGDADFTSNIRTAYNLFENAFYSWMTDGAYPQYLPRLVKPRDTLLTITEPQAYAFKIATLWVLPGLLLVGGTLLLIRRKRK</sequence>
<dbReference type="EMBL" id="JAVDTF010000002">
    <property type="protein sequence ID" value="MDR6783512.1"/>
    <property type="molecule type" value="Genomic_DNA"/>
</dbReference>
<proteinExistence type="predicted"/>
<name>A0ACC6KWF8_9SPHI</name>
<evidence type="ECO:0000313" key="2">
    <source>
        <dbReference type="Proteomes" id="UP001246858"/>
    </source>
</evidence>
<protein>
    <submittedName>
        <fullName evidence="1">ABC-2 type transport system permease protein</fullName>
    </submittedName>
</protein>
<evidence type="ECO:0000313" key="1">
    <source>
        <dbReference type="EMBL" id="MDR6783512.1"/>
    </source>
</evidence>
<reference evidence="1" key="1">
    <citation type="submission" date="2023-07" db="EMBL/GenBank/DDBJ databases">
        <title>Sorghum-associated microbial communities from plants grown in Nebraska, USA.</title>
        <authorList>
            <person name="Schachtman D."/>
        </authorList>
    </citation>
    <scope>NUCLEOTIDE SEQUENCE</scope>
    <source>
        <strain evidence="1">2697</strain>
    </source>
</reference>
<gene>
    <name evidence="1" type="ORF">J2X78_002077</name>
</gene>
<comment type="caution">
    <text evidence="1">The sequence shown here is derived from an EMBL/GenBank/DDBJ whole genome shotgun (WGS) entry which is preliminary data.</text>
</comment>